<comment type="catalytic activity">
    <reaction evidence="16">
        <text>L-seryl-[protein] + ATP = O-phospho-L-seryl-[protein] + ADP + H(+)</text>
        <dbReference type="Rhea" id="RHEA:17989"/>
        <dbReference type="Rhea" id="RHEA-COMP:9863"/>
        <dbReference type="Rhea" id="RHEA-COMP:11604"/>
        <dbReference type="ChEBI" id="CHEBI:15378"/>
        <dbReference type="ChEBI" id="CHEBI:29999"/>
        <dbReference type="ChEBI" id="CHEBI:30616"/>
        <dbReference type="ChEBI" id="CHEBI:83421"/>
        <dbReference type="ChEBI" id="CHEBI:456216"/>
        <dbReference type="EC" id="2.7.11.1"/>
    </reaction>
</comment>
<dbReference type="InterPro" id="IPR000858">
    <property type="entry name" value="S_locus_glycoprot_dom"/>
</dbReference>
<organism evidence="21 22">
    <name type="scientific">Camellia sinensis var. sinensis</name>
    <name type="common">China tea</name>
    <dbReference type="NCBI Taxonomy" id="542762"/>
    <lineage>
        <taxon>Eukaryota</taxon>
        <taxon>Viridiplantae</taxon>
        <taxon>Streptophyta</taxon>
        <taxon>Embryophyta</taxon>
        <taxon>Tracheophyta</taxon>
        <taxon>Spermatophyta</taxon>
        <taxon>Magnoliopsida</taxon>
        <taxon>eudicotyledons</taxon>
        <taxon>Gunneridae</taxon>
        <taxon>Pentapetalae</taxon>
        <taxon>asterids</taxon>
        <taxon>Ericales</taxon>
        <taxon>Theaceae</taxon>
        <taxon>Camellia</taxon>
    </lineage>
</organism>
<dbReference type="InterPro" id="IPR024171">
    <property type="entry name" value="SRK-like_kinase"/>
</dbReference>
<dbReference type="GO" id="GO:0005524">
    <property type="term" value="F:ATP binding"/>
    <property type="evidence" value="ECO:0007669"/>
    <property type="project" value="UniProtKB-KW"/>
</dbReference>
<dbReference type="InterPro" id="IPR001480">
    <property type="entry name" value="Bulb-type_lectin_dom"/>
</dbReference>
<keyword evidence="15" id="KW-0325">Glycoprotein</keyword>
<evidence type="ECO:0000256" key="1">
    <source>
        <dbReference type="ARBA" id="ARBA00004251"/>
    </source>
</evidence>
<dbReference type="SMART" id="SM00220">
    <property type="entry name" value="S_TKc"/>
    <property type="match status" value="1"/>
</dbReference>
<evidence type="ECO:0000256" key="3">
    <source>
        <dbReference type="ARBA" id="ARBA00022527"/>
    </source>
</evidence>
<evidence type="ECO:0000256" key="12">
    <source>
        <dbReference type="ARBA" id="ARBA00023136"/>
    </source>
</evidence>
<evidence type="ECO:0000256" key="9">
    <source>
        <dbReference type="ARBA" id="ARBA00022777"/>
    </source>
</evidence>
<keyword evidence="10 16" id="KW-0067">ATP-binding</keyword>
<dbReference type="EC" id="2.7.11.1" evidence="16"/>
<dbReference type="PROSITE" id="PS00108">
    <property type="entry name" value="PROTEIN_KINASE_ST"/>
    <property type="match status" value="1"/>
</dbReference>
<dbReference type="SUPFAM" id="SSF56112">
    <property type="entry name" value="Protein kinase-like (PK-like)"/>
    <property type="match status" value="1"/>
</dbReference>
<dbReference type="Gene3D" id="3.30.200.20">
    <property type="entry name" value="Phosphorylase Kinase, domain 1"/>
    <property type="match status" value="1"/>
</dbReference>
<dbReference type="PROSITE" id="PS50011">
    <property type="entry name" value="PROTEIN_KINASE_DOM"/>
    <property type="match status" value="1"/>
</dbReference>
<dbReference type="PIRSF" id="PIRSF000641">
    <property type="entry name" value="SRK"/>
    <property type="match status" value="1"/>
</dbReference>
<dbReference type="SMART" id="SM00108">
    <property type="entry name" value="B_lectin"/>
    <property type="match status" value="1"/>
</dbReference>
<keyword evidence="14" id="KW-0675">Receptor</keyword>
<feature type="signal peptide" evidence="17">
    <location>
        <begin position="1"/>
        <end position="29"/>
    </location>
</feature>
<evidence type="ECO:0000256" key="11">
    <source>
        <dbReference type="ARBA" id="ARBA00022989"/>
    </source>
</evidence>
<keyword evidence="5" id="KW-0812">Transmembrane</keyword>
<evidence type="ECO:0000256" key="8">
    <source>
        <dbReference type="ARBA" id="ARBA00022741"/>
    </source>
</evidence>
<dbReference type="InterPro" id="IPR001245">
    <property type="entry name" value="Ser-Thr/Tyr_kinase_cat_dom"/>
</dbReference>
<dbReference type="CDD" id="cd14066">
    <property type="entry name" value="STKc_IRAK"/>
    <property type="match status" value="1"/>
</dbReference>
<dbReference type="SUPFAM" id="SSF51110">
    <property type="entry name" value="alpha-D-mannose-specific plant lectins"/>
    <property type="match status" value="1"/>
</dbReference>
<dbReference type="GO" id="GO:0005886">
    <property type="term" value="C:plasma membrane"/>
    <property type="evidence" value="ECO:0007669"/>
    <property type="project" value="UniProtKB-SubCell"/>
</dbReference>
<keyword evidence="11" id="KW-1133">Transmembrane helix</keyword>
<keyword evidence="12" id="KW-0472">Membrane</keyword>
<keyword evidence="9 16" id="KW-0418">Kinase</keyword>
<dbReference type="FunFam" id="1.10.510.10:FF:000345">
    <property type="entry name" value="G-type lectin S-receptor-like serine/threonine-protein kinase"/>
    <property type="match status" value="1"/>
</dbReference>
<dbReference type="PANTHER" id="PTHR27002">
    <property type="entry name" value="RECEPTOR-LIKE SERINE/THREONINE-PROTEIN KINASE SD1-8"/>
    <property type="match status" value="1"/>
</dbReference>
<evidence type="ECO:0000256" key="15">
    <source>
        <dbReference type="ARBA" id="ARBA00023180"/>
    </source>
</evidence>
<comment type="similarity">
    <text evidence="16">Belongs to the protein kinase superfamily. Ser/Thr protein kinase family.</text>
</comment>
<comment type="catalytic activity">
    <reaction evidence="16">
        <text>L-threonyl-[protein] + ATP = O-phospho-L-threonyl-[protein] + ADP + H(+)</text>
        <dbReference type="Rhea" id="RHEA:46608"/>
        <dbReference type="Rhea" id="RHEA-COMP:11060"/>
        <dbReference type="Rhea" id="RHEA-COMP:11605"/>
        <dbReference type="ChEBI" id="CHEBI:15378"/>
        <dbReference type="ChEBI" id="CHEBI:30013"/>
        <dbReference type="ChEBI" id="CHEBI:30616"/>
        <dbReference type="ChEBI" id="CHEBI:61977"/>
        <dbReference type="ChEBI" id="CHEBI:456216"/>
        <dbReference type="EC" id="2.7.11.1"/>
    </reaction>
</comment>
<evidence type="ECO:0000256" key="13">
    <source>
        <dbReference type="ARBA" id="ARBA00023157"/>
    </source>
</evidence>
<feature type="chain" id="PRO_5020582792" description="Receptor-like serine/threonine-protein kinase" evidence="17">
    <location>
        <begin position="30"/>
        <end position="834"/>
    </location>
</feature>
<keyword evidence="6 17" id="KW-0732">Signal</keyword>
<dbReference type="Pfam" id="PF07714">
    <property type="entry name" value="PK_Tyr_Ser-Thr"/>
    <property type="match status" value="1"/>
</dbReference>
<evidence type="ECO:0000313" key="22">
    <source>
        <dbReference type="Proteomes" id="UP000306102"/>
    </source>
</evidence>
<dbReference type="AlphaFoldDB" id="A0A4S4DGF9"/>
<dbReference type="GO" id="GO:0004674">
    <property type="term" value="F:protein serine/threonine kinase activity"/>
    <property type="evidence" value="ECO:0007669"/>
    <property type="project" value="UniProtKB-KW"/>
</dbReference>
<keyword evidence="7" id="KW-0430">Lectin</keyword>
<gene>
    <name evidence="21" type="ORF">TEA_009999</name>
</gene>
<dbReference type="InterPro" id="IPR008271">
    <property type="entry name" value="Ser/Thr_kinase_AS"/>
</dbReference>
<evidence type="ECO:0000259" key="20">
    <source>
        <dbReference type="PROSITE" id="PS50948"/>
    </source>
</evidence>
<feature type="domain" description="Apple" evidence="20">
    <location>
        <begin position="353"/>
        <end position="440"/>
    </location>
</feature>
<dbReference type="GO" id="GO:0106310">
    <property type="term" value="F:protein serine kinase activity"/>
    <property type="evidence" value="ECO:0007669"/>
    <property type="project" value="RHEA"/>
</dbReference>
<comment type="subcellular location">
    <subcellularLocation>
        <location evidence="1">Cell membrane</location>
        <topology evidence="1">Single-pass type I membrane protein</topology>
    </subcellularLocation>
</comment>
<evidence type="ECO:0000256" key="5">
    <source>
        <dbReference type="ARBA" id="ARBA00022692"/>
    </source>
</evidence>
<dbReference type="STRING" id="542762.A0A4S4DGF9"/>
<dbReference type="InterPro" id="IPR011009">
    <property type="entry name" value="Kinase-like_dom_sf"/>
</dbReference>
<dbReference type="PROSITE" id="PS50948">
    <property type="entry name" value="PAN"/>
    <property type="match status" value="1"/>
</dbReference>
<dbReference type="InterPro" id="IPR036426">
    <property type="entry name" value="Bulb-type_lectin_dom_sf"/>
</dbReference>
<reference evidence="21 22" key="1">
    <citation type="journal article" date="2018" name="Proc. Natl. Acad. Sci. U.S.A.">
        <title>Draft genome sequence of Camellia sinensis var. sinensis provides insights into the evolution of the tea genome and tea quality.</title>
        <authorList>
            <person name="Wei C."/>
            <person name="Yang H."/>
            <person name="Wang S."/>
            <person name="Zhao J."/>
            <person name="Liu C."/>
            <person name="Gao L."/>
            <person name="Xia E."/>
            <person name="Lu Y."/>
            <person name="Tai Y."/>
            <person name="She G."/>
            <person name="Sun J."/>
            <person name="Cao H."/>
            <person name="Tong W."/>
            <person name="Gao Q."/>
            <person name="Li Y."/>
            <person name="Deng W."/>
            <person name="Jiang X."/>
            <person name="Wang W."/>
            <person name="Chen Q."/>
            <person name="Zhang S."/>
            <person name="Li H."/>
            <person name="Wu J."/>
            <person name="Wang P."/>
            <person name="Li P."/>
            <person name="Shi C."/>
            <person name="Zheng F."/>
            <person name="Jian J."/>
            <person name="Huang B."/>
            <person name="Shan D."/>
            <person name="Shi M."/>
            <person name="Fang C."/>
            <person name="Yue Y."/>
            <person name="Li F."/>
            <person name="Li D."/>
            <person name="Wei S."/>
            <person name="Han B."/>
            <person name="Jiang C."/>
            <person name="Yin Y."/>
            <person name="Xia T."/>
            <person name="Zhang Z."/>
            <person name="Bennetzen J.L."/>
            <person name="Zhao S."/>
            <person name="Wan X."/>
        </authorList>
    </citation>
    <scope>NUCLEOTIDE SEQUENCE [LARGE SCALE GENOMIC DNA]</scope>
    <source>
        <strain evidence="22">cv. Shuchazao</strain>
        <tissue evidence="21">Leaf</tissue>
    </source>
</reference>
<evidence type="ECO:0000256" key="14">
    <source>
        <dbReference type="ARBA" id="ARBA00023170"/>
    </source>
</evidence>
<dbReference type="CDD" id="cd00028">
    <property type="entry name" value="B_lectin"/>
    <property type="match status" value="1"/>
</dbReference>
<keyword evidence="22" id="KW-1185">Reference proteome</keyword>
<dbReference type="CDD" id="cd01098">
    <property type="entry name" value="PAN_AP_plant"/>
    <property type="match status" value="1"/>
</dbReference>
<dbReference type="PROSITE" id="PS50927">
    <property type="entry name" value="BULB_LECTIN"/>
    <property type="match status" value="1"/>
</dbReference>
<dbReference type="InterPro" id="IPR000719">
    <property type="entry name" value="Prot_kinase_dom"/>
</dbReference>
<keyword evidence="2" id="KW-1003">Cell membrane</keyword>
<evidence type="ECO:0000259" key="18">
    <source>
        <dbReference type="PROSITE" id="PS50011"/>
    </source>
</evidence>
<dbReference type="EMBL" id="SDRB02011309">
    <property type="protein sequence ID" value="THG01848.1"/>
    <property type="molecule type" value="Genomic_DNA"/>
</dbReference>
<dbReference type="PANTHER" id="PTHR27002:SF422">
    <property type="entry name" value="RECEPTOR-LIKE SERINE_THREONINE-PROTEIN KINASE"/>
    <property type="match status" value="1"/>
</dbReference>
<dbReference type="Proteomes" id="UP000306102">
    <property type="component" value="Unassembled WGS sequence"/>
</dbReference>
<name>A0A4S4DGF9_CAMSN</name>
<dbReference type="GO" id="GO:0030246">
    <property type="term" value="F:carbohydrate binding"/>
    <property type="evidence" value="ECO:0007669"/>
    <property type="project" value="UniProtKB-KW"/>
</dbReference>
<dbReference type="GO" id="GO:0045087">
    <property type="term" value="P:innate immune response"/>
    <property type="evidence" value="ECO:0007669"/>
    <property type="project" value="UniProtKB-ARBA"/>
</dbReference>
<keyword evidence="13" id="KW-1015">Disulfide bond</keyword>
<evidence type="ECO:0000256" key="10">
    <source>
        <dbReference type="ARBA" id="ARBA00022840"/>
    </source>
</evidence>
<dbReference type="Pfam" id="PF08276">
    <property type="entry name" value="PAN_2"/>
    <property type="match status" value="1"/>
</dbReference>
<dbReference type="GO" id="GO:0048544">
    <property type="term" value="P:recognition of pollen"/>
    <property type="evidence" value="ECO:0007669"/>
    <property type="project" value="InterPro"/>
</dbReference>
<dbReference type="SMART" id="SM00473">
    <property type="entry name" value="PAN_AP"/>
    <property type="match status" value="1"/>
</dbReference>
<sequence>MGIQYRIPFSFLSFPFLLFVLFTIPSQHCTPTDTLTQSQPISAGQTLISSGQFFELGFFIPSNSSKQYVGIWHKNVPIHDRKVVWVANRGNPLTVTATDSASSSLTIGKDGNLRLLDGMNNTVWFTNVSVHSNNSIAVLSDKGDLTLVDSVSRLTLWESFNYPYDTFLPGMTLGMNTKTGDKRFLSSWLTEDDPSPGKFVCGLSTEAPPQVFIWNGSKPYWRSGPWDGSKFIGIPGDLYGYGDGFDITHDNQQGNVNMTWHVYNTSSVHFVFLTPNGSLKIIYMDEKVKNPYVIWMTPLNRCEIYGVCGPFGVCNENKSPNCECLKGFVPNSIEDWKKGNWAGGCVRKTDLLCQKNTSSLASSGKAQSDGFWKLRSMKLPDHFEYLYSEDSSGCQQWCLSNCSCVAYAYVTGIDCLVWTGGLMDVQQFSLGGNDLYLRLSYSELGKDKKNDEKFIISFTTISGVVLLGAFMYGLHRWRANQRVNKENRRKDFEMADSMDTSELPIIGFDKILAATDNFSTTNKLGEGGFGPVYMGKLEDGQQVAVKRLSSHSGQGVEEFKNEIILISKLQHRNLVRLSGCCIEGEEKLLVYEYMTNKSLDTFLFDATKRVQLNWAKRFHIIQGIARGLLYLHRDSCLRIIHRDLKASNILLDDDMNPKISDFGLARTFQVTQELANTHRVVGTFGYMSPEYVLGGLFSEKSDVYSFGVLVLEMVSGMRNTCFHYHEKYLNLLGYAWKLCRESRASDLVDEVVIDSCSWSEVMRCIHIGLLCVQDHVADRPAMSSVVLMISNEIDLPHPKQPKFTIQSLSDVDLRSQYNKICSDSKASQSIIEGR</sequence>
<evidence type="ECO:0000256" key="4">
    <source>
        <dbReference type="ARBA" id="ARBA00022679"/>
    </source>
</evidence>
<evidence type="ECO:0000256" key="6">
    <source>
        <dbReference type="ARBA" id="ARBA00022729"/>
    </source>
</evidence>
<dbReference type="InterPro" id="IPR003609">
    <property type="entry name" value="Pan_app"/>
</dbReference>
<accession>A0A4S4DGF9</accession>
<dbReference type="FunFam" id="3.30.200.20:FF:000330">
    <property type="entry name" value="G-type lectin S-receptor-like serine/threonine-protein kinase At4g03230"/>
    <property type="match status" value="1"/>
</dbReference>
<dbReference type="Pfam" id="PF00954">
    <property type="entry name" value="S_locus_glycop"/>
    <property type="match status" value="1"/>
</dbReference>
<evidence type="ECO:0000256" key="16">
    <source>
        <dbReference type="PIRNR" id="PIRNR000641"/>
    </source>
</evidence>
<evidence type="ECO:0000256" key="17">
    <source>
        <dbReference type="SAM" id="SignalP"/>
    </source>
</evidence>
<proteinExistence type="inferred from homology"/>
<dbReference type="Gene3D" id="2.90.10.10">
    <property type="entry name" value="Bulb-type lectin domain"/>
    <property type="match status" value="1"/>
</dbReference>
<comment type="caution">
    <text evidence="21">The sequence shown here is derived from an EMBL/GenBank/DDBJ whole genome shotgun (WGS) entry which is preliminary data.</text>
</comment>
<feature type="domain" description="Protein kinase" evidence="18">
    <location>
        <begin position="518"/>
        <end position="800"/>
    </location>
</feature>
<dbReference type="Gene3D" id="1.10.510.10">
    <property type="entry name" value="Transferase(Phosphotransferase) domain 1"/>
    <property type="match status" value="1"/>
</dbReference>
<protein>
    <recommendedName>
        <fullName evidence="16">Receptor-like serine/threonine-protein kinase</fullName>
        <ecNumber evidence="16">2.7.11.1</ecNumber>
    </recommendedName>
</protein>
<evidence type="ECO:0000259" key="19">
    <source>
        <dbReference type="PROSITE" id="PS50927"/>
    </source>
</evidence>
<evidence type="ECO:0000313" key="21">
    <source>
        <dbReference type="EMBL" id="THG01848.1"/>
    </source>
</evidence>
<feature type="domain" description="Bulb-type lectin" evidence="19">
    <location>
        <begin position="32"/>
        <end position="160"/>
    </location>
</feature>
<keyword evidence="8 16" id="KW-0547">Nucleotide-binding</keyword>
<dbReference type="Pfam" id="PF01453">
    <property type="entry name" value="B_lectin"/>
    <property type="match status" value="1"/>
</dbReference>
<keyword evidence="3 16" id="KW-0723">Serine/threonine-protein kinase</keyword>
<keyword evidence="4 16" id="KW-0808">Transferase</keyword>
<evidence type="ECO:0000256" key="7">
    <source>
        <dbReference type="ARBA" id="ARBA00022734"/>
    </source>
</evidence>
<evidence type="ECO:0000256" key="2">
    <source>
        <dbReference type="ARBA" id="ARBA00022475"/>
    </source>
</evidence>